<dbReference type="EMBL" id="CP039353">
    <property type="protein sequence ID" value="QCE08571.1"/>
    <property type="molecule type" value="Genomic_DNA"/>
</dbReference>
<evidence type="ECO:0000256" key="3">
    <source>
        <dbReference type="ARBA" id="ARBA00022833"/>
    </source>
</evidence>
<dbReference type="InterPro" id="IPR049808">
    <property type="entry name" value="CONSTANS-like_Bbox1"/>
</dbReference>
<accession>A0A4D6N6R8</accession>
<proteinExistence type="predicted"/>
<dbReference type="Proteomes" id="UP000501690">
    <property type="component" value="Linkage Group LG9"/>
</dbReference>
<dbReference type="PROSITE" id="PS50119">
    <property type="entry name" value="ZF_BBOX"/>
    <property type="match status" value="1"/>
</dbReference>
<name>A0A4D6N6R8_VIGUN</name>
<dbReference type="PANTHER" id="PTHR31717">
    <property type="entry name" value="ZINC FINGER PROTEIN CONSTANS-LIKE 10"/>
    <property type="match status" value="1"/>
</dbReference>
<keyword evidence="1" id="KW-0479">Metal-binding</keyword>
<protein>
    <submittedName>
        <fullName evidence="6">Zinc finger protein CONSTANS</fullName>
    </submittedName>
</protein>
<dbReference type="InterPro" id="IPR000315">
    <property type="entry name" value="Znf_B-box"/>
</dbReference>
<evidence type="ECO:0000313" key="6">
    <source>
        <dbReference type="EMBL" id="QCE08571.1"/>
    </source>
</evidence>
<gene>
    <name evidence="6" type="ORF">DEO72_LG9g3600</name>
</gene>
<evidence type="ECO:0000259" key="5">
    <source>
        <dbReference type="PROSITE" id="PS50119"/>
    </source>
</evidence>
<sequence>MEKVCEFCTALRPLVYCKADSAYLCLSCDAKVHLANALSGRHLRNLVCNSCGDRVAYVVCLDHKMLICRDCDQKLHNNSLSHQKRAIRSFIGSPSAKDFAALWGFELNEIENCANQDQFDSVSCVSAELNVAQVSGKPDIQNGVPSLLAGAKLDEGSTSQQGQILHNHQERQTIVQQIIDLKWLQQIEEIDYSAKISRLKEKKSSPSLYHTLKKLDEKFNGQSQNSQDLATNVLEKYCPTVEPSTETVPSTFSQLDNLSSSSIIDLPLHGELFWTCKSPLRSNQLWSQNIQDLGICEELVRLDDFNIPDVDLTFQNFDELFGGDKDPIRILFDDQDVSCSSLEKDKSIDKSDIDNLSAMEDSSASASINLSQYDHENKHMNPLGQYCPKSMDPTHATQPFDSNIPLSVLGFTLESSFTGHEDSVLSPYSEGKAYSGMRSNFDFYPGNLELIYLSLFQIVPHHEAFVNLIN</sequence>
<keyword evidence="2 4" id="KW-0863">Zinc-finger</keyword>
<organism evidence="6 7">
    <name type="scientific">Vigna unguiculata</name>
    <name type="common">Cowpea</name>
    <dbReference type="NCBI Taxonomy" id="3917"/>
    <lineage>
        <taxon>Eukaryota</taxon>
        <taxon>Viridiplantae</taxon>
        <taxon>Streptophyta</taxon>
        <taxon>Embryophyta</taxon>
        <taxon>Tracheophyta</taxon>
        <taxon>Spermatophyta</taxon>
        <taxon>Magnoliopsida</taxon>
        <taxon>eudicotyledons</taxon>
        <taxon>Gunneridae</taxon>
        <taxon>Pentapetalae</taxon>
        <taxon>rosids</taxon>
        <taxon>fabids</taxon>
        <taxon>Fabales</taxon>
        <taxon>Fabaceae</taxon>
        <taxon>Papilionoideae</taxon>
        <taxon>50 kb inversion clade</taxon>
        <taxon>NPAAA clade</taxon>
        <taxon>indigoferoid/millettioid clade</taxon>
        <taxon>Phaseoleae</taxon>
        <taxon>Vigna</taxon>
    </lineage>
</organism>
<feature type="domain" description="B box-type" evidence="5">
    <location>
        <begin position="43"/>
        <end position="87"/>
    </location>
</feature>
<keyword evidence="7" id="KW-1185">Reference proteome</keyword>
<reference evidence="6 7" key="1">
    <citation type="submission" date="2019-04" db="EMBL/GenBank/DDBJ databases">
        <title>An improved genome assembly and genetic linkage map for asparagus bean, Vigna unguiculata ssp. sesquipedialis.</title>
        <authorList>
            <person name="Xia Q."/>
            <person name="Zhang R."/>
            <person name="Dong Y."/>
        </authorList>
    </citation>
    <scope>NUCLEOTIDE SEQUENCE [LARGE SCALE GENOMIC DNA]</scope>
    <source>
        <tissue evidence="6">Leaf</tissue>
    </source>
</reference>
<dbReference type="GO" id="GO:0008270">
    <property type="term" value="F:zinc ion binding"/>
    <property type="evidence" value="ECO:0007669"/>
    <property type="project" value="UniProtKB-KW"/>
</dbReference>
<keyword evidence="3" id="KW-0862">Zinc</keyword>
<dbReference type="SMART" id="SM00336">
    <property type="entry name" value="BBOX"/>
    <property type="match status" value="2"/>
</dbReference>
<dbReference type="AlphaFoldDB" id="A0A4D6N6R8"/>
<dbReference type="CDD" id="cd19821">
    <property type="entry name" value="Bbox1_BBX-like"/>
    <property type="match status" value="1"/>
</dbReference>
<evidence type="ECO:0000313" key="7">
    <source>
        <dbReference type="Proteomes" id="UP000501690"/>
    </source>
</evidence>
<dbReference type="PANTHER" id="PTHR31717:SF137">
    <property type="entry name" value="B BOX-TYPE DOMAIN-CONTAINING PROTEIN"/>
    <property type="match status" value="1"/>
</dbReference>
<evidence type="ECO:0000256" key="4">
    <source>
        <dbReference type="PROSITE-ProRule" id="PRU00024"/>
    </source>
</evidence>
<evidence type="ECO:0000256" key="1">
    <source>
        <dbReference type="ARBA" id="ARBA00022723"/>
    </source>
</evidence>
<evidence type="ECO:0000256" key="2">
    <source>
        <dbReference type="ARBA" id="ARBA00022771"/>
    </source>
</evidence>